<name>A0A382DIP9_9ZZZZ</name>
<sequence length="207" mass="24040">MPNTYMDPLEATHHLRKVDPRFNHLIDTHGPPDIQRTRNTFKSLVHTIIYQQLSGKVASVIYKRFLNLFPTSHFPTPKQVRQVSIVKLQTAGLSIQKATTIHELSDQYIQGNIRPRRFRYMNTDEITHMLTKVKGIGPWTASIFLMFALNYPDILPTGDLGIRKGVQKLCNLSQLPEHKTILQIGEPWRPFRTAASWYLWRLLETRP</sequence>
<dbReference type="PANTHER" id="PTHR43003:SF5">
    <property type="entry name" value="DNA-3-METHYLADENINE GLYCOSYLASE"/>
    <property type="match status" value="1"/>
</dbReference>
<dbReference type="AlphaFoldDB" id="A0A382DIP9"/>
<dbReference type="InterPro" id="IPR011257">
    <property type="entry name" value="DNA_glycosylase"/>
</dbReference>
<dbReference type="Pfam" id="PF00730">
    <property type="entry name" value="HhH-GPD"/>
    <property type="match status" value="1"/>
</dbReference>
<protein>
    <recommendedName>
        <fullName evidence="4">HhH-GPD domain-containing protein</fullName>
    </recommendedName>
</protein>
<dbReference type="GO" id="GO:0032131">
    <property type="term" value="F:alkylated DNA binding"/>
    <property type="evidence" value="ECO:0007669"/>
    <property type="project" value="TreeGrafter"/>
</dbReference>
<evidence type="ECO:0000256" key="1">
    <source>
        <dbReference type="ARBA" id="ARBA00010817"/>
    </source>
</evidence>
<dbReference type="PANTHER" id="PTHR43003">
    <property type="entry name" value="DNA-3-METHYLADENINE GLYCOSYLASE"/>
    <property type="match status" value="1"/>
</dbReference>
<gene>
    <name evidence="5" type="ORF">METZ01_LOCUS190435</name>
</gene>
<evidence type="ECO:0000313" key="5">
    <source>
        <dbReference type="EMBL" id="SVB37581.1"/>
    </source>
</evidence>
<dbReference type="GO" id="GO:0005634">
    <property type="term" value="C:nucleus"/>
    <property type="evidence" value="ECO:0007669"/>
    <property type="project" value="TreeGrafter"/>
</dbReference>
<dbReference type="Gene3D" id="1.10.1670.40">
    <property type="match status" value="1"/>
</dbReference>
<dbReference type="GO" id="GO:0006285">
    <property type="term" value="P:base-excision repair, AP site formation"/>
    <property type="evidence" value="ECO:0007669"/>
    <property type="project" value="TreeGrafter"/>
</dbReference>
<dbReference type="FunFam" id="1.10.340.30:FF:000004">
    <property type="entry name" value="DNA-3-methyladenine glycosylase II"/>
    <property type="match status" value="1"/>
</dbReference>
<evidence type="ECO:0000256" key="3">
    <source>
        <dbReference type="ARBA" id="ARBA00023204"/>
    </source>
</evidence>
<reference evidence="5" key="1">
    <citation type="submission" date="2018-05" db="EMBL/GenBank/DDBJ databases">
        <authorList>
            <person name="Lanie J.A."/>
            <person name="Ng W.-L."/>
            <person name="Kazmierczak K.M."/>
            <person name="Andrzejewski T.M."/>
            <person name="Davidsen T.M."/>
            <person name="Wayne K.J."/>
            <person name="Tettelin H."/>
            <person name="Glass J.I."/>
            <person name="Rusch D."/>
            <person name="Podicherti R."/>
            <person name="Tsui H.-C.T."/>
            <person name="Winkler M.E."/>
        </authorList>
    </citation>
    <scope>NUCLEOTIDE SEQUENCE</scope>
</reference>
<dbReference type="InterPro" id="IPR003265">
    <property type="entry name" value="HhH-GPD_domain"/>
</dbReference>
<dbReference type="GO" id="GO:0043916">
    <property type="term" value="F:DNA-7-methylguanine glycosylase activity"/>
    <property type="evidence" value="ECO:0007669"/>
    <property type="project" value="TreeGrafter"/>
</dbReference>
<evidence type="ECO:0000259" key="4">
    <source>
        <dbReference type="SMART" id="SM00478"/>
    </source>
</evidence>
<dbReference type="GO" id="GO:0006307">
    <property type="term" value="P:DNA alkylation repair"/>
    <property type="evidence" value="ECO:0007669"/>
    <property type="project" value="TreeGrafter"/>
</dbReference>
<keyword evidence="3" id="KW-0234">DNA repair</keyword>
<dbReference type="CDD" id="cd00056">
    <property type="entry name" value="ENDO3c"/>
    <property type="match status" value="1"/>
</dbReference>
<dbReference type="GO" id="GO:0032993">
    <property type="term" value="C:protein-DNA complex"/>
    <property type="evidence" value="ECO:0007669"/>
    <property type="project" value="TreeGrafter"/>
</dbReference>
<dbReference type="EMBL" id="UINC01039298">
    <property type="protein sequence ID" value="SVB37581.1"/>
    <property type="molecule type" value="Genomic_DNA"/>
</dbReference>
<feature type="domain" description="HhH-GPD" evidence="4">
    <location>
        <begin position="49"/>
        <end position="204"/>
    </location>
</feature>
<proteinExistence type="inferred from homology"/>
<dbReference type="SUPFAM" id="SSF48150">
    <property type="entry name" value="DNA-glycosylase"/>
    <property type="match status" value="1"/>
</dbReference>
<dbReference type="InterPro" id="IPR051912">
    <property type="entry name" value="Alkylbase_DNA_Glycosylase/TA"/>
</dbReference>
<comment type="similarity">
    <text evidence="1">Belongs to the alkylbase DNA glycosidase AlkA family.</text>
</comment>
<organism evidence="5">
    <name type="scientific">marine metagenome</name>
    <dbReference type="NCBI Taxonomy" id="408172"/>
    <lineage>
        <taxon>unclassified sequences</taxon>
        <taxon>metagenomes</taxon>
        <taxon>ecological metagenomes</taxon>
    </lineage>
</organism>
<evidence type="ECO:0000256" key="2">
    <source>
        <dbReference type="ARBA" id="ARBA00022763"/>
    </source>
</evidence>
<keyword evidence="2" id="KW-0227">DNA damage</keyword>
<dbReference type="SMART" id="SM00478">
    <property type="entry name" value="ENDO3c"/>
    <property type="match status" value="1"/>
</dbReference>
<dbReference type="GO" id="GO:0008725">
    <property type="term" value="F:DNA-3-methyladenine glycosylase activity"/>
    <property type="evidence" value="ECO:0007669"/>
    <property type="project" value="TreeGrafter"/>
</dbReference>
<dbReference type="Gene3D" id="1.10.340.30">
    <property type="entry name" value="Hypothetical protein, domain 2"/>
    <property type="match status" value="1"/>
</dbReference>
<accession>A0A382DIP9</accession>